<comment type="caution">
    <text evidence="2">The sequence shown here is derived from an EMBL/GenBank/DDBJ whole genome shotgun (WGS) entry which is preliminary data.</text>
</comment>
<feature type="transmembrane region" description="Helical" evidence="1">
    <location>
        <begin position="479"/>
        <end position="501"/>
    </location>
</feature>
<evidence type="ECO:0008006" key="4">
    <source>
        <dbReference type="Google" id="ProtNLM"/>
    </source>
</evidence>
<reference evidence="2 3" key="1">
    <citation type="journal article" date="2014" name="Genome Biol. Evol.">
        <title>The secreted proteins of Achlya hypogyna and Thraustotheca clavata identify the ancestral oomycete secretome and reveal gene acquisitions by horizontal gene transfer.</title>
        <authorList>
            <person name="Misner I."/>
            <person name="Blouin N."/>
            <person name="Leonard G."/>
            <person name="Richards T.A."/>
            <person name="Lane C.E."/>
        </authorList>
    </citation>
    <scope>NUCLEOTIDE SEQUENCE [LARGE SCALE GENOMIC DNA]</scope>
    <source>
        <strain evidence="2 3">ATCC 34112</strain>
    </source>
</reference>
<evidence type="ECO:0000313" key="3">
    <source>
        <dbReference type="Proteomes" id="UP000243217"/>
    </source>
</evidence>
<sequence>MQTQDKYTKVKLKEPGFIKLRYIGNSLGFVFSMMIVVLVGIDTIANNWAINDFMGDGHRFITPVASVSTAADLSSQYSFDVNRAMDDLSRIGIWMLNYTVQAMTNPNSNVYILSAGTYPMPTQSSLDLCSIFEATYPLDLNKTSVARLALADNYLMYVRGDALSHAFTDDTTTNLATSTMKSTDLKSTGYTPVRLNVDARFTEDIEIVNTPSAQTHIVNFYRLWPKSFCTGCVIFTELGFGQCNMTFLYNDNTKHITISKSKNNPGSQYNMGLLLPHSTFSSASIYVKFIAIFFAVGGFLASRRTVQWKEADLSKTESHFAALTRTVLPKFFPYPSHAFRFDMFCYNSDLFVFLFTIGILLDMQYGLLYLKTSNMYNSLSPQFTYSLQIYGITTRLLWVNCAALKFFKLIWNALSSASYCGESRVMGFLNLSSVTTMYLSAILLFYIPPYITYNNSVVAYLNNKLERLDSIHVNVLESYYLRCIPAVAVGAIINLFVVIVVDHTWNYRTFRLISKNSLGRQALYNSTSILCDFIQDIEVDTEGDGTTTLIHCKARRLGTLQWFFMCHLFSFGLPEKEIRGKKKAHTKIVGGQNVSTTHTASTVVNEDTTISSGKYMVAQDGDHHMHLIDDNLNDVTALVYNIKVLKDLPFAIQ</sequence>
<keyword evidence="3" id="KW-1185">Reference proteome</keyword>
<evidence type="ECO:0000313" key="2">
    <source>
        <dbReference type="EMBL" id="OQR99700.1"/>
    </source>
</evidence>
<dbReference type="OrthoDB" id="67967at2759"/>
<dbReference type="EMBL" id="JNBS01001787">
    <property type="protein sequence ID" value="OQR99700.1"/>
    <property type="molecule type" value="Genomic_DNA"/>
</dbReference>
<feature type="transmembrane region" description="Helical" evidence="1">
    <location>
        <begin position="20"/>
        <end position="41"/>
    </location>
</feature>
<feature type="transmembrane region" description="Helical" evidence="1">
    <location>
        <begin position="428"/>
        <end position="447"/>
    </location>
</feature>
<protein>
    <recommendedName>
        <fullName evidence="4">Transmembrane protein</fullName>
    </recommendedName>
</protein>
<proteinExistence type="predicted"/>
<feature type="transmembrane region" description="Helical" evidence="1">
    <location>
        <begin position="350"/>
        <end position="367"/>
    </location>
</feature>
<keyword evidence="1" id="KW-0812">Transmembrane</keyword>
<feature type="transmembrane region" description="Helical" evidence="1">
    <location>
        <begin position="387"/>
        <end position="407"/>
    </location>
</feature>
<feature type="transmembrane region" description="Helical" evidence="1">
    <location>
        <begin position="283"/>
        <end position="301"/>
    </location>
</feature>
<accession>A0A1V9ZPJ3</accession>
<name>A0A1V9ZPJ3_9STRA</name>
<evidence type="ECO:0000256" key="1">
    <source>
        <dbReference type="SAM" id="Phobius"/>
    </source>
</evidence>
<organism evidence="2 3">
    <name type="scientific">Thraustotheca clavata</name>
    <dbReference type="NCBI Taxonomy" id="74557"/>
    <lineage>
        <taxon>Eukaryota</taxon>
        <taxon>Sar</taxon>
        <taxon>Stramenopiles</taxon>
        <taxon>Oomycota</taxon>
        <taxon>Saprolegniomycetes</taxon>
        <taxon>Saprolegniales</taxon>
        <taxon>Achlyaceae</taxon>
        <taxon>Thraustotheca</taxon>
    </lineage>
</organism>
<dbReference type="AlphaFoldDB" id="A0A1V9ZPJ3"/>
<keyword evidence="1" id="KW-0472">Membrane</keyword>
<dbReference type="Proteomes" id="UP000243217">
    <property type="component" value="Unassembled WGS sequence"/>
</dbReference>
<gene>
    <name evidence="2" type="ORF">THRCLA_06414</name>
</gene>
<keyword evidence="1" id="KW-1133">Transmembrane helix</keyword>